<feature type="coiled-coil region" evidence="1">
    <location>
        <begin position="144"/>
        <end position="178"/>
    </location>
</feature>
<comment type="caution">
    <text evidence="3">The sequence shown here is derived from an EMBL/GenBank/DDBJ whole genome shotgun (WGS) entry which is preliminary data.</text>
</comment>
<protein>
    <submittedName>
        <fullName evidence="3">Uncharacterized protein</fullName>
    </submittedName>
</protein>
<feature type="coiled-coil region" evidence="1">
    <location>
        <begin position="47"/>
        <end position="102"/>
    </location>
</feature>
<feature type="region of interest" description="Disordered" evidence="2">
    <location>
        <begin position="521"/>
        <end position="589"/>
    </location>
</feature>
<feature type="region of interest" description="Disordered" evidence="2">
    <location>
        <begin position="1"/>
        <end position="21"/>
    </location>
</feature>
<evidence type="ECO:0000256" key="2">
    <source>
        <dbReference type="SAM" id="MobiDB-lite"/>
    </source>
</evidence>
<keyword evidence="4" id="KW-1185">Reference proteome</keyword>
<reference evidence="4" key="1">
    <citation type="journal article" date="2023" name="Commun. Biol.">
        <title>Genome analysis of Parmales, the sister group of diatoms, reveals the evolutionary specialization of diatoms from phago-mixotrophs to photoautotrophs.</title>
        <authorList>
            <person name="Ban H."/>
            <person name="Sato S."/>
            <person name="Yoshikawa S."/>
            <person name="Yamada K."/>
            <person name="Nakamura Y."/>
            <person name="Ichinomiya M."/>
            <person name="Sato N."/>
            <person name="Blanc-Mathieu R."/>
            <person name="Endo H."/>
            <person name="Kuwata A."/>
            <person name="Ogata H."/>
        </authorList>
    </citation>
    <scope>NUCLEOTIDE SEQUENCE [LARGE SCALE GENOMIC DNA]</scope>
    <source>
        <strain evidence="4">NIES 3700</strain>
    </source>
</reference>
<dbReference type="AlphaFoldDB" id="A0A9W7FV12"/>
<accession>A0A9W7FV12</accession>
<sequence length="700" mass="78052">MLRGQYSSTSAPPPAPARAPYVPSHFVHIPTRTSRPPHVTSLAGDEKEKRLRQVKALNEDKKNLTRDVALTRGREYVLEVENRKLREDLEKQTRALQVTRKMFGALAEEKNVEQAKALAANAMVSKLTSKLGLAIGKTGLAKKNSSLREIVRRLKDDLNDMQQKFKSQEDDLVRACSEIKVLERSLQIKQTELDGSSSSAPEAGRKPPIREQLLYQLALKKEEEHNLALELAHKSKQLKNNDEEICSLTDQIRNAKIDLSTAEVQVTHMTEQLIQYDLAMKSSNSSLKAKEEEVEELLKTVEKLGGENSALMRELSKSTKERELMKKKAAKHDAFVTSLKADFSKEKNDLLRQIQNKSLTIKAAESKLVQELKSRAETNSRMECYDSNERIIISLQSEVTLLRRGIGEESAARKVAEGQAEQLEQNVQKLTEIQTSMKSELEATLSDLRRLTRERDAAIQEVVESQKFDRNKGEIERLATSKHLLQKALMEQLGSTKGQLQRERELRSKLEADLRALHLKNRATSSSPFKPQGLPPTPQPQTSSLTLPTAFAPHPYLTSTPTTSPSKPSHKTPLTNLSLGSPITPSLPPQTLKLTLRTIKNLRTKKNHHLTISSTHVIGSIHSSSIRSTSILPSNGTLNFNGEKLEMRMSPSGVVKLVLVEEGGDMVGYNTVHGSGVGGELVLEGVGGGRMEVDLDWMWE</sequence>
<evidence type="ECO:0000256" key="1">
    <source>
        <dbReference type="SAM" id="Coils"/>
    </source>
</evidence>
<organism evidence="3 4">
    <name type="scientific">Triparma laevis f. longispina</name>
    <dbReference type="NCBI Taxonomy" id="1714387"/>
    <lineage>
        <taxon>Eukaryota</taxon>
        <taxon>Sar</taxon>
        <taxon>Stramenopiles</taxon>
        <taxon>Ochrophyta</taxon>
        <taxon>Bolidophyceae</taxon>
        <taxon>Parmales</taxon>
        <taxon>Triparmaceae</taxon>
        <taxon>Triparma</taxon>
    </lineage>
</organism>
<dbReference type="OrthoDB" id="197731at2759"/>
<evidence type="ECO:0000313" key="3">
    <source>
        <dbReference type="EMBL" id="GMI18505.1"/>
    </source>
</evidence>
<name>A0A9W7FV12_9STRA</name>
<dbReference type="Proteomes" id="UP001165122">
    <property type="component" value="Unassembled WGS sequence"/>
</dbReference>
<feature type="coiled-coil region" evidence="1">
    <location>
        <begin position="280"/>
        <end position="314"/>
    </location>
</feature>
<dbReference type="EMBL" id="BRXW01000336">
    <property type="protein sequence ID" value="GMI18505.1"/>
    <property type="molecule type" value="Genomic_DNA"/>
</dbReference>
<gene>
    <name evidence="3" type="ORF">TrLO_g14669</name>
</gene>
<keyword evidence="1" id="KW-0175">Coiled coil</keyword>
<feature type="compositionally biased region" description="Low complexity" evidence="2">
    <location>
        <begin position="540"/>
        <end position="575"/>
    </location>
</feature>
<evidence type="ECO:0000313" key="4">
    <source>
        <dbReference type="Proteomes" id="UP001165122"/>
    </source>
</evidence>
<proteinExistence type="predicted"/>
<feature type="coiled-coil region" evidence="1">
    <location>
        <begin position="406"/>
        <end position="461"/>
    </location>
</feature>